<evidence type="ECO:0000256" key="1">
    <source>
        <dbReference type="ARBA" id="ARBA00022679"/>
    </source>
</evidence>
<evidence type="ECO:0008006" key="5">
    <source>
        <dbReference type="Google" id="ProtNLM"/>
    </source>
</evidence>
<dbReference type="PANTHER" id="PTHR47363:SF1">
    <property type="entry name" value="GLUCOKINASE"/>
    <property type="match status" value="1"/>
</dbReference>
<dbReference type="Pfam" id="PF02685">
    <property type="entry name" value="Glucokinase"/>
    <property type="match status" value="1"/>
</dbReference>
<organism evidence="3 4">
    <name type="scientific">Ostreobium quekettii</name>
    <dbReference type="NCBI Taxonomy" id="121088"/>
    <lineage>
        <taxon>Eukaryota</taxon>
        <taxon>Viridiplantae</taxon>
        <taxon>Chlorophyta</taxon>
        <taxon>core chlorophytes</taxon>
        <taxon>Ulvophyceae</taxon>
        <taxon>TCBD clade</taxon>
        <taxon>Bryopsidales</taxon>
        <taxon>Ostreobineae</taxon>
        <taxon>Ostreobiaceae</taxon>
        <taxon>Ostreobium</taxon>
    </lineage>
</organism>
<dbReference type="NCBIfam" id="TIGR00749">
    <property type="entry name" value="glk"/>
    <property type="match status" value="1"/>
</dbReference>
<comment type="caution">
    <text evidence="3">The sequence shown here is derived from an EMBL/GenBank/DDBJ whole genome shotgun (WGS) entry which is preliminary data.</text>
</comment>
<dbReference type="Proteomes" id="UP000708148">
    <property type="component" value="Unassembled WGS sequence"/>
</dbReference>
<dbReference type="Gene3D" id="3.30.420.40">
    <property type="match status" value="1"/>
</dbReference>
<dbReference type="GO" id="GO:0005536">
    <property type="term" value="F:D-glucose binding"/>
    <property type="evidence" value="ECO:0007669"/>
    <property type="project" value="InterPro"/>
</dbReference>
<accession>A0A8S1J7L5</accession>
<keyword evidence="1" id="KW-0808">Transferase</keyword>
<sequence length="346" mass="37077">MQAGSTVRTDNGRGVATRTVLVGDIGGTNARLSVASIGADQEVSTVYEKWYATKDYPTFLDVLDAAASEQSVQAASPSVACFAVAGPVQNGRGQMTNLNWTIDGQEIERKYGWRVAVMNDFEAQGYGVLELQDSDLHVVNEGCTVQGAPKIVIGPGTGLGQAQLMWDDGLHDYRVWPSEGSHADFAPRGSIQVHLRNWVVDGLGFCEVEHVACGSGIERIYAFLTNPDSFTAGGKFPKKARDISREALDGSDPDAVAAVDLMLSIVGAEAGHMALRSLARGGVYIAGGITPKLLDRVKTGVMQEAFLHKGSRFHNLLKDITVSVVMQQDVGLLGARRFAIRLLNSQ</sequence>
<dbReference type="GO" id="GO:0005524">
    <property type="term" value="F:ATP binding"/>
    <property type="evidence" value="ECO:0007669"/>
    <property type="project" value="InterPro"/>
</dbReference>
<keyword evidence="2" id="KW-0418">Kinase</keyword>
<gene>
    <name evidence="3" type="ORF">OSTQU699_LOCUS8673</name>
</gene>
<dbReference type="SUPFAM" id="SSF53067">
    <property type="entry name" value="Actin-like ATPase domain"/>
    <property type="match status" value="1"/>
</dbReference>
<dbReference type="Gene3D" id="3.40.367.20">
    <property type="match status" value="1"/>
</dbReference>
<dbReference type="GO" id="GO:0004340">
    <property type="term" value="F:glucokinase activity"/>
    <property type="evidence" value="ECO:0007669"/>
    <property type="project" value="InterPro"/>
</dbReference>
<dbReference type="OrthoDB" id="10251652at2759"/>
<dbReference type="InterPro" id="IPR003836">
    <property type="entry name" value="Glucokinase"/>
</dbReference>
<reference evidence="3" key="1">
    <citation type="submission" date="2020-12" db="EMBL/GenBank/DDBJ databases">
        <authorList>
            <person name="Iha C."/>
        </authorList>
    </citation>
    <scope>NUCLEOTIDE SEQUENCE</scope>
</reference>
<proteinExistence type="predicted"/>
<evidence type="ECO:0000256" key="2">
    <source>
        <dbReference type="ARBA" id="ARBA00022777"/>
    </source>
</evidence>
<evidence type="ECO:0000313" key="3">
    <source>
        <dbReference type="EMBL" id="CAD7703316.1"/>
    </source>
</evidence>
<protein>
    <recommendedName>
        <fullName evidence="5">Glucokinase</fullName>
    </recommendedName>
</protein>
<evidence type="ECO:0000313" key="4">
    <source>
        <dbReference type="Proteomes" id="UP000708148"/>
    </source>
</evidence>
<dbReference type="PANTHER" id="PTHR47363">
    <property type="entry name" value="GLUCOKINASE"/>
    <property type="match status" value="1"/>
</dbReference>
<dbReference type="CDD" id="cd24008">
    <property type="entry name" value="ASKHA_NBD_GLK"/>
    <property type="match status" value="1"/>
</dbReference>
<name>A0A8S1J7L5_9CHLO</name>
<dbReference type="InterPro" id="IPR043129">
    <property type="entry name" value="ATPase_NBD"/>
</dbReference>
<dbReference type="EMBL" id="CAJHUC010002154">
    <property type="protein sequence ID" value="CAD7703316.1"/>
    <property type="molecule type" value="Genomic_DNA"/>
</dbReference>
<keyword evidence="4" id="KW-1185">Reference proteome</keyword>
<dbReference type="GO" id="GO:0006096">
    <property type="term" value="P:glycolytic process"/>
    <property type="evidence" value="ECO:0007669"/>
    <property type="project" value="InterPro"/>
</dbReference>
<dbReference type="AlphaFoldDB" id="A0A8S1J7L5"/>